<organism evidence="7 8">
    <name type="scientific">Callorhinchus milii</name>
    <name type="common">Ghost shark</name>
    <dbReference type="NCBI Taxonomy" id="7868"/>
    <lineage>
        <taxon>Eukaryota</taxon>
        <taxon>Metazoa</taxon>
        <taxon>Chordata</taxon>
        <taxon>Craniata</taxon>
        <taxon>Vertebrata</taxon>
        <taxon>Chondrichthyes</taxon>
        <taxon>Holocephali</taxon>
        <taxon>Chimaeriformes</taxon>
        <taxon>Callorhinchidae</taxon>
        <taxon>Callorhinchus</taxon>
    </lineage>
</organism>
<comment type="similarity">
    <text evidence="1 6">Belongs to the annexin family.</text>
</comment>
<dbReference type="Gene3D" id="1.10.220.10">
    <property type="entry name" value="Annexin"/>
    <property type="match status" value="4"/>
</dbReference>
<dbReference type="GO" id="GO:0001786">
    <property type="term" value="F:phosphatidylserine binding"/>
    <property type="evidence" value="ECO:0007669"/>
    <property type="project" value="TreeGrafter"/>
</dbReference>
<reference evidence="7" key="4">
    <citation type="submission" date="2025-08" db="UniProtKB">
        <authorList>
            <consortium name="Ensembl"/>
        </authorList>
    </citation>
    <scope>IDENTIFICATION</scope>
</reference>
<dbReference type="GO" id="GO:0005886">
    <property type="term" value="C:plasma membrane"/>
    <property type="evidence" value="ECO:0007669"/>
    <property type="project" value="TreeGrafter"/>
</dbReference>
<keyword evidence="4 6" id="KW-0041">Annexin</keyword>
<evidence type="ECO:0000256" key="5">
    <source>
        <dbReference type="ARBA" id="ARBA00023302"/>
    </source>
</evidence>
<evidence type="ECO:0000256" key="4">
    <source>
        <dbReference type="ARBA" id="ARBA00023216"/>
    </source>
</evidence>
<keyword evidence="3 6" id="KW-0106">Calcium</keyword>
<dbReference type="FunFam" id="1.10.220.10:FF:000003">
    <property type="entry name" value="Annexin"/>
    <property type="match status" value="1"/>
</dbReference>
<dbReference type="InParanoid" id="A0A4W3HIE7"/>
<reference evidence="7" key="5">
    <citation type="submission" date="2025-09" db="UniProtKB">
        <authorList>
            <consortium name="Ensembl"/>
        </authorList>
    </citation>
    <scope>IDENTIFICATION</scope>
</reference>
<dbReference type="PANTHER" id="PTHR10502:SF102">
    <property type="entry name" value="ANNEXIN B11"/>
    <property type="match status" value="1"/>
</dbReference>
<name>A0A4W3HIE7_CALMI</name>
<dbReference type="SUPFAM" id="SSF47874">
    <property type="entry name" value="Annexin"/>
    <property type="match status" value="1"/>
</dbReference>
<accession>A0A4W3HIE7</accession>
<keyword evidence="8" id="KW-1185">Reference proteome</keyword>
<evidence type="ECO:0000256" key="2">
    <source>
        <dbReference type="ARBA" id="ARBA00022737"/>
    </source>
</evidence>
<dbReference type="STRING" id="7868.ENSCMIP00000009349"/>
<dbReference type="InterPro" id="IPR037104">
    <property type="entry name" value="Annexin_sf"/>
</dbReference>
<dbReference type="FunFam" id="1.10.220.10:FF:000001">
    <property type="entry name" value="Annexin"/>
    <property type="match status" value="1"/>
</dbReference>
<evidence type="ECO:0000256" key="6">
    <source>
        <dbReference type="RuleBase" id="RU003540"/>
    </source>
</evidence>
<dbReference type="GeneTree" id="ENSGT00940000165077"/>
<dbReference type="GO" id="GO:0005737">
    <property type="term" value="C:cytoplasm"/>
    <property type="evidence" value="ECO:0007669"/>
    <property type="project" value="TreeGrafter"/>
</dbReference>
<evidence type="ECO:0000313" key="8">
    <source>
        <dbReference type="Proteomes" id="UP000314986"/>
    </source>
</evidence>
<dbReference type="InterPro" id="IPR018252">
    <property type="entry name" value="Annexin_repeat_CS"/>
</dbReference>
<comment type="domain">
    <text evidence="6">A pair of annexin repeats may form one binding site for calcium and phospholipid.</text>
</comment>
<protein>
    <recommendedName>
        <fullName evidence="6">Annexin</fullName>
    </recommendedName>
</protein>
<dbReference type="GO" id="GO:0005544">
    <property type="term" value="F:calcium-dependent phospholipid binding"/>
    <property type="evidence" value="ECO:0007669"/>
    <property type="project" value="UniProtKB-KW"/>
</dbReference>
<dbReference type="GO" id="GO:0005509">
    <property type="term" value="F:calcium ion binding"/>
    <property type="evidence" value="ECO:0007669"/>
    <property type="project" value="InterPro"/>
</dbReference>
<dbReference type="InterPro" id="IPR001464">
    <property type="entry name" value="Annexin"/>
</dbReference>
<proteinExistence type="inferred from homology"/>
<keyword evidence="5 6" id="KW-0111">Calcium/phospholipid-binding</keyword>
<dbReference type="Proteomes" id="UP000314986">
    <property type="component" value="Unassembled WGS sequence"/>
</dbReference>
<dbReference type="GO" id="GO:0012506">
    <property type="term" value="C:vesicle membrane"/>
    <property type="evidence" value="ECO:0007669"/>
    <property type="project" value="TreeGrafter"/>
</dbReference>
<dbReference type="FunFam" id="1.10.220.10:FF:000002">
    <property type="entry name" value="Annexin"/>
    <property type="match status" value="1"/>
</dbReference>
<reference evidence="8" key="1">
    <citation type="journal article" date="2006" name="Science">
        <title>Ancient noncoding elements conserved in the human genome.</title>
        <authorList>
            <person name="Venkatesh B."/>
            <person name="Kirkness E.F."/>
            <person name="Loh Y.H."/>
            <person name="Halpern A.L."/>
            <person name="Lee A.P."/>
            <person name="Johnson J."/>
            <person name="Dandona N."/>
            <person name="Viswanathan L.D."/>
            <person name="Tay A."/>
            <person name="Venter J.C."/>
            <person name="Strausberg R.L."/>
            <person name="Brenner S."/>
        </authorList>
    </citation>
    <scope>NUCLEOTIDE SEQUENCE [LARGE SCALE GENOMIC DNA]</scope>
</reference>
<dbReference type="FunFam" id="1.10.220.10:FF:000004">
    <property type="entry name" value="Annexin"/>
    <property type="match status" value="1"/>
</dbReference>
<evidence type="ECO:0000256" key="1">
    <source>
        <dbReference type="ARBA" id="ARBA00007831"/>
    </source>
</evidence>
<reference evidence="8" key="3">
    <citation type="journal article" date="2014" name="Nature">
        <title>Elephant shark genome provides unique insights into gnathostome evolution.</title>
        <authorList>
            <consortium name="International Elephant Shark Genome Sequencing Consortium"/>
            <person name="Venkatesh B."/>
            <person name="Lee A.P."/>
            <person name="Ravi V."/>
            <person name="Maurya A.K."/>
            <person name="Lian M.M."/>
            <person name="Swann J.B."/>
            <person name="Ohta Y."/>
            <person name="Flajnik M.F."/>
            <person name="Sutoh Y."/>
            <person name="Kasahara M."/>
            <person name="Hoon S."/>
            <person name="Gangu V."/>
            <person name="Roy S.W."/>
            <person name="Irimia M."/>
            <person name="Korzh V."/>
            <person name="Kondrychyn I."/>
            <person name="Lim Z.W."/>
            <person name="Tay B.H."/>
            <person name="Tohari S."/>
            <person name="Kong K.W."/>
            <person name="Ho S."/>
            <person name="Lorente-Galdos B."/>
            <person name="Quilez J."/>
            <person name="Marques-Bonet T."/>
            <person name="Raney B.J."/>
            <person name="Ingham P.W."/>
            <person name="Tay A."/>
            <person name="Hillier L.W."/>
            <person name="Minx P."/>
            <person name="Boehm T."/>
            <person name="Wilson R.K."/>
            <person name="Brenner S."/>
            <person name="Warren W.C."/>
        </authorList>
    </citation>
    <scope>NUCLEOTIDE SEQUENCE [LARGE SCALE GENOMIC DNA]</scope>
</reference>
<dbReference type="PRINTS" id="PR00196">
    <property type="entry name" value="ANNEXIN"/>
</dbReference>
<dbReference type="SMART" id="SM00335">
    <property type="entry name" value="ANX"/>
    <property type="match status" value="4"/>
</dbReference>
<evidence type="ECO:0000313" key="7">
    <source>
        <dbReference type="Ensembl" id="ENSCMIP00000009349.1"/>
    </source>
</evidence>
<reference evidence="8" key="2">
    <citation type="journal article" date="2007" name="PLoS Biol.">
        <title>Survey sequencing and comparative analysis of the elephant shark (Callorhinchus milii) genome.</title>
        <authorList>
            <person name="Venkatesh B."/>
            <person name="Kirkness E.F."/>
            <person name="Loh Y.H."/>
            <person name="Halpern A.L."/>
            <person name="Lee A.P."/>
            <person name="Johnson J."/>
            <person name="Dandona N."/>
            <person name="Viswanathan L.D."/>
            <person name="Tay A."/>
            <person name="Venter J.C."/>
            <person name="Strausberg R.L."/>
            <person name="Brenner S."/>
        </authorList>
    </citation>
    <scope>NUCLEOTIDE SEQUENCE [LARGE SCALE GENOMIC DNA]</scope>
</reference>
<dbReference type="GO" id="GO:0005634">
    <property type="term" value="C:nucleus"/>
    <property type="evidence" value="ECO:0007669"/>
    <property type="project" value="TreeGrafter"/>
</dbReference>
<evidence type="ECO:0000256" key="3">
    <source>
        <dbReference type="ARBA" id="ARBA00022837"/>
    </source>
</evidence>
<dbReference type="PANTHER" id="PTHR10502">
    <property type="entry name" value="ANNEXIN"/>
    <property type="match status" value="1"/>
</dbReference>
<keyword evidence="2 6" id="KW-0677">Repeat</keyword>
<dbReference type="PROSITE" id="PS00223">
    <property type="entry name" value="ANNEXIN_1"/>
    <property type="match status" value="4"/>
</dbReference>
<dbReference type="PROSITE" id="PS51897">
    <property type="entry name" value="ANNEXIN_2"/>
    <property type="match status" value="4"/>
</dbReference>
<sequence length="325" mass="36728">MCRKCCSSTYIARSTIKPFPGFNSEDDADTLHSAMKGLGTDEDDIINILTSRNNAQRQHIIKAYSENFGKDLIDDLKSELGGHLESIIEGLMLTPAVYDAMELKNSMNGVGTDEETLAEILTTRTNNQICDIVATYRSEYESNLKEDIESESSSDFEDFLVTLLKGKRDETYYVDQSLVQKDVAALRAAGEDKWGTDEKEFIKILCRRNFFHLRAVFEAYDQQINKDIEDTIQDEMSGSMQMGILTLSTFFLSPLVCFLTVEYGCGTADKILIRVMISRSEIDMQNIKEEFTKLCGKTLAEFIQDDIGGDYQKVLLRLCGVDEEE</sequence>
<dbReference type="OMA" id="CEVDMID"/>
<dbReference type="InterPro" id="IPR018502">
    <property type="entry name" value="Annexin_repeat"/>
</dbReference>
<dbReference type="Ensembl" id="ENSCMIT00000009606.1">
    <property type="protein sequence ID" value="ENSCMIP00000009349.1"/>
    <property type="gene ID" value="ENSCMIG00000004963.1"/>
</dbReference>
<dbReference type="Pfam" id="PF00191">
    <property type="entry name" value="Annexin"/>
    <property type="match status" value="4"/>
</dbReference>
<dbReference type="AlphaFoldDB" id="A0A4W3HIE7"/>